<dbReference type="SUPFAM" id="SSF46785">
    <property type="entry name" value="Winged helix' DNA-binding domain"/>
    <property type="match status" value="1"/>
</dbReference>
<dbReference type="SMART" id="SM00345">
    <property type="entry name" value="HTH_GNTR"/>
    <property type="match status" value="1"/>
</dbReference>
<dbReference type="EMBL" id="BAAAEN010000012">
    <property type="protein sequence ID" value="GAA0512434.1"/>
    <property type="molecule type" value="Genomic_DNA"/>
</dbReference>
<dbReference type="PROSITE" id="PS50949">
    <property type="entry name" value="HTH_GNTR"/>
    <property type="match status" value="1"/>
</dbReference>
<dbReference type="Gene3D" id="1.10.10.10">
    <property type="entry name" value="Winged helix-like DNA-binding domain superfamily/Winged helix DNA-binding domain"/>
    <property type="match status" value="1"/>
</dbReference>
<dbReference type="InterPro" id="IPR011663">
    <property type="entry name" value="UTRA"/>
</dbReference>
<gene>
    <name evidence="5" type="primary">phnF</name>
    <name evidence="5" type="ORF">GCM10009097_32200</name>
</gene>
<dbReference type="InterPro" id="IPR028978">
    <property type="entry name" value="Chorismate_lyase_/UTRA_dom_sf"/>
</dbReference>
<evidence type="ECO:0000256" key="3">
    <source>
        <dbReference type="ARBA" id="ARBA00023163"/>
    </source>
</evidence>
<keyword evidence="6" id="KW-1185">Reference proteome</keyword>
<name>A0ABN1C738_9BURK</name>
<reference evidence="5 6" key="1">
    <citation type="journal article" date="2019" name="Int. J. Syst. Evol. Microbiol.">
        <title>The Global Catalogue of Microorganisms (GCM) 10K type strain sequencing project: providing services to taxonomists for standard genome sequencing and annotation.</title>
        <authorList>
            <consortium name="The Broad Institute Genomics Platform"/>
            <consortium name="The Broad Institute Genome Sequencing Center for Infectious Disease"/>
            <person name="Wu L."/>
            <person name="Ma J."/>
        </authorList>
    </citation>
    <scope>NUCLEOTIDE SEQUENCE [LARGE SCALE GENOMIC DNA]</scope>
    <source>
        <strain evidence="5 6">JCM 14330</strain>
    </source>
</reference>
<dbReference type="PANTHER" id="PTHR44846">
    <property type="entry name" value="MANNOSYL-D-GLYCERATE TRANSPORT/METABOLISM SYSTEM REPRESSOR MNGR-RELATED"/>
    <property type="match status" value="1"/>
</dbReference>
<dbReference type="SUPFAM" id="SSF64288">
    <property type="entry name" value="Chorismate lyase-like"/>
    <property type="match status" value="1"/>
</dbReference>
<dbReference type="InterPro" id="IPR050679">
    <property type="entry name" value="Bact_HTH_transcr_reg"/>
</dbReference>
<evidence type="ECO:0000313" key="5">
    <source>
        <dbReference type="EMBL" id="GAA0512434.1"/>
    </source>
</evidence>
<keyword evidence="3" id="KW-0804">Transcription</keyword>
<accession>A0ABN1C738</accession>
<organism evidence="5 6">
    <name type="scientific">Pigmentiphaga daeguensis</name>
    <dbReference type="NCBI Taxonomy" id="414049"/>
    <lineage>
        <taxon>Bacteria</taxon>
        <taxon>Pseudomonadati</taxon>
        <taxon>Pseudomonadota</taxon>
        <taxon>Betaproteobacteria</taxon>
        <taxon>Burkholderiales</taxon>
        <taxon>Alcaligenaceae</taxon>
        <taxon>Pigmentiphaga</taxon>
    </lineage>
</organism>
<dbReference type="CDD" id="cd07377">
    <property type="entry name" value="WHTH_GntR"/>
    <property type="match status" value="1"/>
</dbReference>
<keyword evidence="1" id="KW-0805">Transcription regulation</keyword>
<comment type="caution">
    <text evidence="5">The sequence shown here is derived from an EMBL/GenBank/DDBJ whole genome shotgun (WGS) entry which is preliminary data.</text>
</comment>
<dbReference type="InterPro" id="IPR036388">
    <property type="entry name" value="WH-like_DNA-bd_sf"/>
</dbReference>
<dbReference type="Pfam" id="PF00392">
    <property type="entry name" value="GntR"/>
    <property type="match status" value="1"/>
</dbReference>
<evidence type="ECO:0000256" key="1">
    <source>
        <dbReference type="ARBA" id="ARBA00023015"/>
    </source>
</evidence>
<evidence type="ECO:0000259" key="4">
    <source>
        <dbReference type="PROSITE" id="PS50949"/>
    </source>
</evidence>
<dbReference type="SMART" id="SM00866">
    <property type="entry name" value="UTRA"/>
    <property type="match status" value="1"/>
</dbReference>
<proteinExistence type="predicted"/>
<dbReference type="InterPro" id="IPR000524">
    <property type="entry name" value="Tscrpt_reg_HTH_GntR"/>
</dbReference>
<sequence length="278" mass="30781">MSIARRVTIFPFEPFLPMPLQAPGPADPVLELLLSRLRLHDTVTTPYYIQLQRQIQALIDGGELRPGHGLPSERVLAQALNLSRTTIKRCYDALRDTQAVASSQGRGGTVVKAAPRVSPAMQRLKGFTEEMRELGLVPSTRVLARAVVQDRMVASIFGRPSNAEFLKLVRVRLADDAPMSREVAWYDLAVAPGLAEWDGKGSAYAHLREHCGIELAWADQSVEAVFSSPEEGEVFGFAQPGPCLLLKRRSHSAQDVLVEYVEGTFRGDAYVYRLKLRS</sequence>
<dbReference type="Pfam" id="PF07702">
    <property type="entry name" value="UTRA"/>
    <property type="match status" value="1"/>
</dbReference>
<dbReference type="Proteomes" id="UP001501706">
    <property type="component" value="Unassembled WGS sequence"/>
</dbReference>
<dbReference type="PANTHER" id="PTHR44846:SF1">
    <property type="entry name" value="MANNOSYL-D-GLYCERATE TRANSPORT_METABOLISM SYSTEM REPRESSOR MNGR-RELATED"/>
    <property type="match status" value="1"/>
</dbReference>
<protein>
    <submittedName>
        <fullName evidence="5">Phosphonate metabolism transcriptional regulator PhnF</fullName>
    </submittedName>
</protein>
<dbReference type="Gene3D" id="3.40.1410.10">
    <property type="entry name" value="Chorismate lyase-like"/>
    <property type="match status" value="1"/>
</dbReference>
<evidence type="ECO:0000313" key="6">
    <source>
        <dbReference type="Proteomes" id="UP001501706"/>
    </source>
</evidence>
<feature type="domain" description="HTH gntR-type" evidence="4">
    <location>
        <begin position="45"/>
        <end position="114"/>
    </location>
</feature>
<keyword evidence="2" id="KW-0238">DNA-binding</keyword>
<dbReference type="InterPro" id="IPR036390">
    <property type="entry name" value="WH_DNA-bd_sf"/>
</dbReference>
<evidence type="ECO:0000256" key="2">
    <source>
        <dbReference type="ARBA" id="ARBA00023125"/>
    </source>
</evidence>